<dbReference type="GO" id="GO:0005524">
    <property type="term" value="F:ATP binding"/>
    <property type="evidence" value="ECO:0007669"/>
    <property type="project" value="UniProtKB-KW"/>
</dbReference>
<proteinExistence type="inferred from homology"/>
<name>A0A931FRG7_9HYPH</name>
<evidence type="ECO:0000256" key="5">
    <source>
        <dbReference type="ARBA" id="ARBA00022840"/>
    </source>
</evidence>
<dbReference type="SUPFAM" id="SSF52540">
    <property type="entry name" value="P-loop containing nucleoside triphosphate hydrolases"/>
    <property type="match status" value="1"/>
</dbReference>
<dbReference type="InterPro" id="IPR003593">
    <property type="entry name" value="AAA+_ATPase"/>
</dbReference>
<dbReference type="PANTHER" id="PTHR43875">
    <property type="entry name" value="MALTODEXTRIN IMPORT ATP-BINDING PROTEIN MSMX"/>
    <property type="match status" value="1"/>
</dbReference>
<dbReference type="InterPro" id="IPR047641">
    <property type="entry name" value="ABC_transpr_MalK/UgpC-like"/>
</dbReference>
<dbReference type="GO" id="GO:0140359">
    <property type="term" value="F:ABC-type transporter activity"/>
    <property type="evidence" value="ECO:0007669"/>
    <property type="project" value="UniProtKB-ARBA"/>
</dbReference>
<sequence>MSRGLSIRGLTKRYPTHGEGITVVSDVSFDVGNGEFFTMLGPSGCGKTTTLRMIAGLEEASSGAILIDGQDTTNVPARRRNVGMVFQSYALFPHLPVFENVAYGLRIRNLPETEIRAKVGEILDLLALSPLADRLPGQLSGGQQQRVSIARALVYRPPVLLLDEPLANLDAKLRVQMRDEIRRIQRALGIMVLYVTHDQEEAMAVSDRIAVFERGRVAQIGSPTEIYDTPASHFVADFIGKANFLPVRINKGNPVSCHFPSGNPITPGRVIALPHQEHKMIPAGFDGLLMVRPERLTPTDGPAAIAGRVERLQHLGAMTRCFVSVVGMDCELLVDLPRITRSRLREGDPCKFDVASSDVALFSKAREMQA</sequence>
<evidence type="ECO:0000256" key="4">
    <source>
        <dbReference type="ARBA" id="ARBA00022741"/>
    </source>
</evidence>
<evidence type="ECO:0000256" key="2">
    <source>
        <dbReference type="ARBA" id="ARBA00005417"/>
    </source>
</evidence>
<evidence type="ECO:0000313" key="8">
    <source>
        <dbReference type="Proteomes" id="UP000599312"/>
    </source>
</evidence>
<dbReference type="Gene3D" id="2.40.50.100">
    <property type="match status" value="1"/>
</dbReference>
<dbReference type="InterPro" id="IPR013611">
    <property type="entry name" value="Transp-assoc_OB_typ2"/>
</dbReference>
<dbReference type="Pfam" id="PF08402">
    <property type="entry name" value="TOBE_2"/>
    <property type="match status" value="1"/>
</dbReference>
<gene>
    <name evidence="7" type="ORF">I2H38_20640</name>
</gene>
<keyword evidence="4" id="KW-0547">Nucleotide-binding</keyword>
<dbReference type="InterPro" id="IPR003439">
    <property type="entry name" value="ABC_transporter-like_ATP-bd"/>
</dbReference>
<reference evidence="7" key="1">
    <citation type="submission" date="2020-11" db="EMBL/GenBank/DDBJ databases">
        <authorList>
            <person name="Kim M.K."/>
        </authorList>
    </citation>
    <scope>NUCLEOTIDE SEQUENCE</scope>
    <source>
        <strain evidence="7">BT350</strain>
    </source>
</reference>
<dbReference type="PROSITE" id="PS00211">
    <property type="entry name" value="ABC_TRANSPORTER_1"/>
    <property type="match status" value="1"/>
</dbReference>
<dbReference type="RefSeq" id="WP_196273751.1">
    <property type="nucleotide sequence ID" value="NZ_JADQDO010000025.1"/>
</dbReference>
<keyword evidence="3" id="KW-0813">Transport</keyword>
<protein>
    <submittedName>
        <fullName evidence="7">ABC transporter ATP-binding protein</fullName>
    </submittedName>
</protein>
<comment type="subcellular location">
    <subcellularLocation>
        <location evidence="1">Cell inner membrane</location>
        <topology evidence="1">Peripheral membrane protein</topology>
    </subcellularLocation>
</comment>
<dbReference type="GO" id="GO:0016887">
    <property type="term" value="F:ATP hydrolysis activity"/>
    <property type="evidence" value="ECO:0007669"/>
    <property type="project" value="InterPro"/>
</dbReference>
<evidence type="ECO:0000256" key="1">
    <source>
        <dbReference type="ARBA" id="ARBA00004417"/>
    </source>
</evidence>
<keyword evidence="5 7" id="KW-0067">ATP-binding</keyword>
<dbReference type="Pfam" id="PF00005">
    <property type="entry name" value="ABC_tran"/>
    <property type="match status" value="1"/>
</dbReference>
<dbReference type="GO" id="GO:0055052">
    <property type="term" value="C:ATP-binding cassette (ABC) transporter complex, substrate-binding subunit-containing"/>
    <property type="evidence" value="ECO:0007669"/>
    <property type="project" value="TreeGrafter"/>
</dbReference>
<dbReference type="Proteomes" id="UP000599312">
    <property type="component" value="Unassembled WGS sequence"/>
</dbReference>
<evidence type="ECO:0000313" key="7">
    <source>
        <dbReference type="EMBL" id="MBF9235762.1"/>
    </source>
</evidence>
<dbReference type="PANTHER" id="PTHR43875:SF1">
    <property type="entry name" value="OSMOPROTECTIVE COMPOUNDS UPTAKE ATP-BINDING PROTEIN GGTA"/>
    <property type="match status" value="1"/>
</dbReference>
<comment type="caution">
    <text evidence="7">The sequence shown here is derived from an EMBL/GenBank/DDBJ whole genome shotgun (WGS) entry which is preliminary data.</text>
</comment>
<dbReference type="InterPro" id="IPR027417">
    <property type="entry name" value="P-loop_NTPase"/>
</dbReference>
<dbReference type="Gene3D" id="3.40.50.300">
    <property type="entry name" value="P-loop containing nucleotide triphosphate hydrolases"/>
    <property type="match status" value="1"/>
</dbReference>
<accession>A0A931FRG7</accession>
<dbReference type="AlphaFoldDB" id="A0A931FRG7"/>
<comment type="similarity">
    <text evidence="2">Belongs to the ABC transporter superfamily.</text>
</comment>
<dbReference type="EMBL" id="JADQDO010000025">
    <property type="protein sequence ID" value="MBF9235762.1"/>
    <property type="molecule type" value="Genomic_DNA"/>
</dbReference>
<dbReference type="FunFam" id="3.40.50.300:FF:000042">
    <property type="entry name" value="Maltose/maltodextrin ABC transporter, ATP-binding protein"/>
    <property type="match status" value="1"/>
</dbReference>
<dbReference type="InterPro" id="IPR017871">
    <property type="entry name" value="ABC_transporter-like_CS"/>
</dbReference>
<organism evidence="7 8">
    <name type="scientific">Microvirga alba</name>
    <dbReference type="NCBI Taxonomy" id="2791025"/>
    <lineage>
        <taxon>Bacteria</taxon>
        <taxon>Pseudomonadati</taxon>
        <taxon>Pseudomonadota</taxon>
        <taxon>Alphaproteobacteria</taxon>
        <taxon>Hyphomicrobiales</taxon>
        <taxon>Methylobacteriaceae</taxon>
        <taxon>Microvirga</taxon>
    </lineage>
</organism>
<dbReference type="PROSITE" id="PS50893">
    <property type="entry name" value="ABC_TRANSPORTER_2"/>
    <property type="match status" value="1"/>
</dbReference>
<keyword evidence="8" id="KW-1185">Reference proteome</keyword>
<dbReference type="SMART" id="SM00382">
    <property type="entry name" value="AAA"/>
    <property type="match status" value="1"/>
</dbReference>
<evidence type="ECO:0000259" key="6">
    <source>
        <dbReference type="PROSITE" id="PS50893"/>
    </source>
</evidence>
<dbReference type="InterPro" id="IPR008995">
    <property type="entry name" value="Mo/tungstate-bd_C_term_dom"/>
</dbReference>
<evidence type="ECO:0000256" key="3">
    <source>
        <dbReference type="ARBA" id="ARBA00022448"/>
    </source>
</evidence>
<dbReference type="SUPFAM" id="SSF50331">
    <property type="entry name" value="MOP-like"/>
    <property type="match status" value="1"/>
</dbReference>
<feature type="domain" description="ABC transporter" evidence="6">
    <location>
        <begin position="5"/>
        <end position="239"/>
    </location>
</feature>